<evidence type="ECO:0000256" key="5">
    <source>
        <dbReference type="ARBA" id="ARBA00023136"/>
    </source>
</evidence>
<feature type="region of interest" description="Disordered" evidence="7">
    <location>
        <begin position="1"/>
        <end position="76"/>
    </location>
</feature>
<accession>A0A834TRI2</accession>
<proteinExistence type="inferred from homology"/>
<keyword evidence="4 6" id="KW-1133">Transmembrane helix</keyword>
<dbReference type="Pfam" id="PF04145">
    <property type="entry name" value="Ctr"/>
    <property type="match status" value="1"/>
</dbReference>
<dbReference type="Proteomes" id="UP000634136">
    <property type="component" value="Unassembled WGS sequence"/>
</dbReference>
<reference evidence="8" key="1">
    <citation type="submission" date="2020-09" db="EMBL/GenBank/DDBJ databases">
        <title>Genome-Enabled Discovery of Anthraquinone Biosynthesis in Senna tora.</title>
        <authorList>
            <person name="Kang S.-H."/>
            <person name="Pandey R.P."/>
            <person name="Lee C.-M."/>
            <person name="Sim J.-S."/>
            <person name="Jeong J.-T."/>
            <person name="Choi B.-S."/>
            <person name="Jung M."/>
            <person name="Ginzburg D."/>
            <person name="Zhao K."/>
            <person name="Won S.Y."/>
            <person name="Oh T.-J."/>
            <person name="Yu Y."/>
            <person name="Kim N.-H."/>
            <person name="Lee O.R."/>
            <person name="Lee T.-H."/>
            <person name="Bashyal P."/>
            <person name="Kim T.-S."/>
            <person name="Lee W.-H."/>
            <person name="Kawkins C."/>
            <person name="Kim C.-K."/>
            <person name="Kim J.S."/>
            <person name="Ahn B.O."/>
            <person name="Rhee S.Y."/>
            <person name="Sohng J.K."/>
        </authorList>
    </citation>
    <scope>NUCLEOTIDE SEQUENCE</scope>
    <source>
        <tissue evidence="8">Leaf</tissue>
    </source>
</reference>
<feature type="compositionally biased region" description="Gly residues" evidence="7">
    <location>
        <begin position="43"/>
        <end position="56"/>
    </location>
</feature>
<evidence type="ECO:0000313" key="8">
    <source>
        <dbReference type="EMBL" id="KAF7825601.1"/>
    </source>
</evidence>
<comment type="similarity">
    <text evidence="1 6">Belongs to the copper transporter (Ctr) (TC 1.A.56) family. SLC31A subfamily.</text>
</comment>
<keyword evidence="2 6" id="KW-0812">Transmembrane</keyword>
<keyword evidence="3 6" id="KW-0187">Copper transport</keyword>
<keyword evidence="6" id="KW-0406">Ion transport</keyword>
<comment type="caution">
    <text evidence="8">The sequence shown here is derived from an EMBL/GenBank/DDBJ whole genome shotgun (WGS) entry which is preliminary data.</text>
</comment>
<dbReference type="GO" id="GO:0005375">
    <property type="term" value="F:copper ion transmembrane transporter activity"/>
    <property type="evidence" value="ECO:0007669"/>
    <property type="project" value="UniProtKB-UniRule"/>
</dbReference>
<feature type="transmembrane region" description="Helical" evidence="6">
    <location>
        <begin position="158"/>
        <end position="179"/>
    </location>
</feature>
<evidence type="ECO:0000256" key="3">
    <source>
        <dbReference type="ARBA" id="ARBA00022796"/>
    </source>
</evidence>
<feature type="transmembrane region" description="Helical" evidence="6">
    <location>
        <begin position="191"/>
        <end position="212"/>
    </location>
</feature>
<protein>
    <recommendedName>
        <fullName evidence="6">Copper transport protein</fullName>
    </recommendedName>
</protein>
<dbReference type="PANTHER" id="PTHR12483">
    <property type="entry name" value="SOLUTE CARRIER FAMILY 31 COPPER TRANSPORTERS"/>
    <property type="match status" value="1"/>
</dbReference>
<feature type="transmembrane region" description="Helical" evidence="6">
    <location>
        <begin position="218"/>
        <end position="237"/>
    </location>
</feature>
<evidence type="ECO:0000313" key="9">
    <source>
        <dbReference type="Proteomes" id="UP000634136"/>
    </source>
</evidence>
<organism evidence="8 9">
    <name type="scientific">Senna tora</name>
    <dbReference type="NCBI Taxonomy" id="362788"/>
    <lineage>
        <taxon>Eukaryota</taxon>
        <taxon>Viridiplantae</taxon>
        <taxon>Streptophyta</taxon>
        <taxon>Embryophyta</taxon>
        <taxon>Tracheophyta</taxon>
        <taxon>Spermatophyta</taxon>
        <taxon>Magnoliopsida</taxon>
        <taxon>eudicotyledons</taxon>
        <taxon>Gunneridae</taxon>
        <taxon>Pentapetalae</taxon>
        <taxon>rosids</taxon>
        <taxon>fabids</taxon>
        <taxon>Fabales</taxon>
        <taxon>Fabaceae</taxon>
        <taxon>Caesalpinioideae</taxon>
        <taxon>Cassia clade</taxon>
        <taxon>Senna</taxon>
    </lineage>
</organism>
<sequence>MGQPIGPDDIGPCGLSNDGSVGPDRVEGKPRGPRVQGPHAGAEAGGGESGGGGRGESGVHNGREEGGEGGDEGDVAPYRAEHRADGAAAEAAGEREGEGGEGLYGQWCAHDYGAQIMDNNGSQDMPMPMPDMKMQMHMNFYWGKNAIVLFSNWPKQSLGMYILSFFFIFLLASASEILHSQPPLKRGTSPIIGGLVLSAIYVFRISFLYLVMLAVMSFNVGIFIAAVAGHTLGFFISKYRAIVMANKEQNNASSVIKV</sequence>
<keyword evidence="6" id="KW-0186">Copper</keyword>
<dbReference type="OrthoDB" id="73901at2759"/>
<evidence type="ECO:0000256" key="7">
    <source>
        <dbReference type="SAM" id="MobiDB-lite"/>
    </source>
</evidence>
<dbReference type="EMBL" id="JAAIUW010000006">
    <property type="protein sequence ID" value="KAF7825601.1"/>
    <property type="molecule type" value="Genomic_DNA"/>
</dbReference>
<keyword evidence="5 6" id="KW-0472">Membrane</keyword>
<dbReference type="AlphaFoldDB" id="A0A834TRI2"/>
<dbReference type="PANTHER" id="PTHR12483:SF85">
    <property type="entry name" value="COPPER TRANSPORT PROTEIN"/>
    <property type="match status" value="1"/>
</dbReference>
<evidence type="ECO:0000256" key="6">
    <source>
        <dbReference type="RuleBase" id="RU367022"/>
    </source>
</evidence>
<name>A0A834TRI2_9FABA</name>
<keyword evidence="6" id="KW-0813">Transport</keyword>
<dbReference type="GO" id="GO:0005886">
    <property type="term" value="C:plasma membrane"/>
    <property type="evidence" value="ECO:0007669"/>
    <property type="project" value="TreeGrafter"/>
</dbReference>
<gene>
    <name evidence="8" type="ORF">G2W53_016765</name>
</gene>
<evidence type="ECO:0000256" key="4">
    <source>
        <dbReference type="ARBA" id="ARBA00022989"/>
    </source>
</evidence>
<evidence type="ECO:0000256" key="1">
    <source>
        <dbReference type="ARBA" id="ARBA00006921"/>
    </source>
</evidence>
<dbReference type="InterPro" id="IPR007274">
    <property type="entry name" value="Cop_transporter"/>
</dbReference>
<keyword evidence="9" id="KW-1185">Reference proteome</keyword>
<evidence type="ECO:0000256" key="2">
    <source>
        <dbReference type="ARBA" id="ARBA00022692"/>
    </source>
</evidence>
<comment type="subcellular location">
    <subcellularLocation>
        <location evidence="6">Membrane</location>
        <topology evidence="6">Multi-pass membrane protein</topology>
    </subcellularLocation>
</comment>